<organism evidence="1 2">
    <name type="scientific">Trichodelitschia bisporula</name>
    <dbReference type="NCBI Taxonomy" id="703511"/>
    <lineage>
        <taxon>Eukaryota</taxon>
        <taxon>Fungi</taxon>
        <taxon>Dikarya</taxon>
        <taxon>Ascomycota</taxon>
        <taxon>Pezizomycotina</taxon>
        <taxon>Dothideomycetes</taxon>
        <taxon>Dothideomycetes incertae sedis</taxon>
        <taxon>Phaeotrichales</taxon>
        <taxon>Phaeotrichaceae</taxon>
        <taxon>Trichodelitschia</taxon>
    </lineage>
</organism>
<dbReference type="OrthoDB" id="1918685at2759"/>
<dbReference type="AlphaFoldDB" id="A0A6G1IA40"/>
<reference evidence="1" key="1">
    <citation type="journal article" date="2020" name="Stud. Mycol.">
        <title>101 Dothideomycetes genomes: a test case for predicting lifestyles and emergence of pathogens.</title>
        <authorList>
            <person name="Haridas S."/>
            <person name="Albert R."/>
            <person name="Binder M."/>
            <person name="Bloem J."/>
            <person name="Labutti K."/>
            <person name="Salamov A."/>
            <person name="Andreopoulos B."/>
            <person name="Baker S."/>
            <person name="Barry K."/>
            <person name="Bills G."/>
            <person name="Bluhm B."/>
            <person name="Cannon C."/>
            <person name="Castanera R."/>
            <person name="Culley D."/>
            <person name="Daum C."/>
            <person name="Ezra D."/>
            <person name="Gonzalez J."/>
            <person name="Henrissat B."/>
            <person name="Kuo A."/>
            <person name="Liang C."/>
            <person name="Lipzen A."/>
            <person name="Lutzoni F."/>
            <person name="Magnuson J."/>
            <person name="Mondo S."/>
            <person name="Nolan M."/>
            <person name="Ohm R."/>
            <person name="Pangilinan J."/>
            <person name="Park H.-J."/>
            <person name="Ramirez L."/>
            <person name="Alfaro M."/>
            <person name="Sun H."/>
            <person name="Tritt A."/>
            <person name="Yoshinaga Y."/>
            <person name="Zwiers L.-H."/>
            <person name="Turgeon B."/>
            <person name="Goodwin S."/>
            <person name="Spatafora J."/>
            <person name="Crous P."/>
            <person name="Grigoriev I."/>
        </authorList>
    </citation>
    <scope>NUCLEOTIDE SEQUENCE</scope>
    <source>
        <strain evidence="1">CBS 262.69</strain>
    </source>
</reference>
<dbReference type="Proteomes" id="UP000799640">
    <property type="component" value="Unassembled WGS sequence"/>
</dbReference>
<gene>
    <name evidence="1" type="ORF">EJ06DRAFT_552602</name>
</gene>
<dbReference type="EMBL" id="ML996687">
    <property type="protein sequence ID" value="KAF2405173.1"/>
    <property type="molecule type" value="Genomic_DNA"/>
</dbReference>
<protein>
    <submittedName>
        <fullName evidence="1">Uncharacterized protein</fullName>
    </submittedName>
</protein>
<name>A0A6G1IA40_9PEZI</name>
<sequence>MSSLAVDLYLPTSAEPSTQLSVDFYGLNDEAKVAIISYLGKPTSMTIQQMCPRESLKDHVLPLVRATIANGFIVATSERRRLNSLVDVLLRVDSAALVPLAGSSLLILYPLEQAQKEWKFLATAGTEPSQPAPLGFFIFSGIEAPATTHQPAYRPEDGTLEGYLKERLGLVGEDFFKCHEGTVAKVVYLMFNKDNELELEIFTRFFRELGARVYNHLVPGSWKGFCADKEGVVIIPNLATLLWGRTNFFEMGCCRQEKDGFGRYAFRCKPLFPSGRTVFVTDDVLENYPQKALHIVDDILKANKRKGAAKWRLGGRPGLLNWLLSLAKAHMKENENDNTTRAALWAKTCLLLPYDESRSDPPYTGPDCAVASIPPDDLPEWGELILKSKEDANTFIIEWFSVWACLNVSYCRRFFVVHSGEMSQLAEQYKHLIFQTPERYIEKKKAKT</sequence>
<accession>A0A6G1IA40</accession>
<keyword evidence="2" id="KW-1185">Reference proteome</keyword>
<evidence type="ECO:0000313" key="2">
    <source>
        <dbReference type="Proteomes" id="UP000799640"/>
    </source>
</evidence>
<evidence type="ECO:0000313" key="1">
    <source>
        <dbReference type="EMBL" id="KAF2405173.1"/>
    </source>
</evidence>
<proteinExistence type="predicted"/>